<comment type="caution">
    <text evidence="3">The sequence shown here is derived from an EMBL/GenBank/DDBJ whole genome shotgun (WGS) entry which is preliminary data.</text>
</comment>
<dbReference type="InterPro" id="IPR053167">
    <property type="entry name" value="Spore_coat_component"/>
</dbReference>
<dbReference type="InterPro" id="IPR007893">
    <property type="entry name" value="Spore_coat_U/FanG"/>
</dbReference>
<dbReference type="Pfam" id="PF05229">
    <property type="entry name" value="SCPU"/>
    <property type="match status" value="2"/>
</dbReference>
<feature type="chain" id="PRO_5047300773" evidence="1">
    <location>
        <begin position="31"/>
        <end position="328"/>
    </location>
</feature>
<dbReference type="PANTHER" id="PTHR37089:SF1">
    <property type="entry name" value="MEMBRANE PROTEIN"/>
    <property type="match status" value="1"/>
</dbReference>
<sequence>MTTSIRRLKCCVIAGTAGLFFGFGSFDARAQCSVVAATDASFGAPTSFTVRTAQQSGSTINSGLTCDGTGAGGTLLSTDEINMTLSSQNGERVRGSTGDVIPYRIFADADARIPVNSGRAVNWAANPLRSTLSLFGGTSLSPPLYFRTTPGANVAAGTYTDTIIINWNWNYCTRRALFGAVCGSVDRGSGQFSTIELTLIVTNDCTIAAPDISFGAAPDPASFSPVTGGIGVTCTKGLTYTVGVSGGSFPAANGRRQMASSGGGRLQYDIFNGRGATVWGQDTNRVSSVSAADGLSAQQFPFRAAIYADQETPPVGIYTDSVVVDVRY</sequence>
<organism evidence="3 4">
    <name type="scientific">Paraburkholderia acidicola</name>
    <dbReference type="NCBI Taxonomy" id="1912599"/>
    <lineage>
        <taxon>Bacteria</taxon>
        <taxon>Pseudomonadati</taxon>
        <taxon>Pseudomonadota</taxon>
        <taxon>Betaproteobacteria</taxon>
        <taxon>Burkholderiales</taxon>
        <taxon>Burkholderiaceae</taxon>
        <taxon>Paraburkholderia</taxon>
    </lineage>
</organism>
<feature type="domain" description="Spore coat protein U/FanG" evidence="2">
    <location>
        <begin position="29"/>
        <end position="165"/>
    </location>
</feature>
<gene>
    <name evidence="3" type="ORF">N0A02_25625</name>
</gene>
<dbReference type="RefSeq" id="WP_349544600.1">
    <property type="nucleotide sequence ID" value="NZ_JAOALG010000002.1"/>
</dbReference>
<feature type="domain" description="Spore coat protein U/FanG" evidence="2">
    <location>
        <begin position="193"/>
        <end position="324"/>
    </location>
</feature>
<accession>A0ABV1LU26</accession>
<dbReference type="PANTHER" id="PTHR37089">
    <property type="entry name" value="PROTEIN U-RELATED"/>
    <property type="match status" value="1"/>
</dbReference>
<protein>
    <submittedName>
        <fullName evidence="3">Spore coat U domain-containing protein</fullName>
    </submittedName>
</protein>
<evidence type="ECO:0000256" key="1">
    <source>
        <dbReference type="SAM" id="SignalP"/>
    </source>
</evidence>
<evidence type="ECO:0000313" key="4">
    <source>
        <dbReference type="Proteomes" id="UP001469089"/>
    </source>
</evidence>
<keyword evidence="1" id="KW-0732">Signal</keyword>
<reference evidence="3 4" key="1">
    <citation type="journal article" date="2024" name="Chem. Sci.">
        <title>Discovery of a lagriamide polyketide by integrated genome mining, isotopic labeling, and untargeted metabolomics.</title>
        <authorList>
            <person name="Fergusson C.H."/>
            <person name="Saulog J."/>
            <person name="Paulo B.S."/>
            <person name="Wilson D.M."/>
            <person name="Liu D.Y."/>
            <person name="Morehouse N.J."/>
            <person name="Waterworth S."/>
            <person name="Barkei J."/>
            <person name="Gray C.A."/>
            <person name="Kwan J.C."/>
            <person name="Eustaquio A.S."/>
            <person name="Linington R.G."/>
        </authorList>
    </citation>
    <scope>NUCLEOTIDE SEQUENCE [LARGE SCALE GENOMIC DNA]</scope>
    <source>
        <strain evidence="3 4">RL17-338-BIF-B</strain>
    </source>
</reference>
<name>A0ABV1LU26_9BURK</name>
<dbReference type="Proteomes" id="UP001469089">
    <property type="component" value="Unassembled WGS sequence"/>
</dbReference>
<evidence type="ECO:0000313" key="3">
    <source>
        <dbReference type="EMBL" id="MEQ5842839.1"/>
    </source>
</evidence>
<evidence type="ECO:0000259" key="2">
    <source>
        <dbReference type="Pfam" id="PF05229"/>
    </source>
</evidence>
<keyword evidence="4" id="KW-1185">Reference proteome</keyword>
<proteinExistence type="predicted"/>
<dbReference type="SMART" id="SM00972">
    <property type="entry name" value="SCPU"/>
    <property type="match status" value="2"/>
</dbReference>
<dbReference type="EMBL" id="JAOALG010000002">
    <property type="protein sequence ID" value="MEQ5842839.1"/>
    <property type="molecule type" value="Genomic_DNA"/>
</dbReference>
<feature type="signal peptide" evidence="1">
    <location>
        <begin position="1"/>
        <end position="30"/>
    </location>
</feature>